<dbReference type="GO" id="GO:0005829">
    <property type="term" value="C:cytosol"/>
    <property type="evidence" value="ECO:0007669"/>
    <property type="project" value="TreeGrafter"/>
</dbReference>
<evidence type="ECO:0000256" key="3">
    <source>
        <dbReference type="ARBA" id="ARBA00043995"/>
    </source>
</evidence>
<organism evidence="6 7">
    <name type="scientific">Acidiferrobacter thiooxydans</name>
    <dbReference type="NCBI Taxonomy" id="163359"/>
    <lineage>
        <taxon>Bacteria</taxon>
        <taxon>Pseudomonadati</taxon>
        <taxon>Pseudomonadota</taxon>
        <taxon>Gammaproteobacteria</taxon>
        <taxon>Acidiferrobacterales</taxon>
        <taxon>Acidiferrobacteraceae</taxon>
        <taxon>Acidiferrobacter</taxon>
    </lineage>
</organism>
<keyword evidence="2 6" id="KW-0808">Transferase</keyword>
<dbReference type="SUPFAM" id="SSF53756">
    <property type="entry name" value="UDP-Glycosyltransferase/glycogen phosphorylase"/>
    <property type="match status" value="1"/>
</dbReference>
<dbReference type="AlphaFoldDB" id="A0A368HG11"/>
<keyword evidence="1" id="KW-0328">Glycosyltransferase</keyword>
<dbReference type="OrthoDB" id="9797795at2"/>
<sequence>MSATRALIVGPAWVGDMVMAHSLFQLLKARDPDRALDLIAPPATLPLAARMPEIADTIALAIPHGRLALRERLQLGRRLREHHYAQAYILPRSYKSALPAWASGAARRTGYLGEARYGLINDIRREPAGGKLKTVERFLLLGLEPGEPLPEVPAPRLRADPEAGRRCAERFGVDLTAPLLALCPGAEYGPAKRWPARHFARLARTYHDRGWRVLALGGPRDQEVAGAIGTLSEGACANLTAQTTLLEAVDLLALATAVVSNDSGLMHVAASLHKPMAAVFGSSDPRHTPPLDDRAVTVTLGLECSPCFARTCPLGHLRCLEDLTPERVEEALEVTMEARRATVRIDS</sequence>
<evidence type="ECO:0000256" key="4">
    <source>
        <dbReference type="ARBA" id="ARBA00044042"/>
    </source>
</evidence>
<evidence type="ECO:0000313" key="6">
    <source>
        <dbReference type="EMBL" id="RCN58286.1"/>
    </source>
</evidence>
<evidence type="ECO:0000256" key="2">
    <source>
        <dbReference type="ARBA" id="ARBA00022679"/>
    </source>
</evidence>
<comment type="catalytic activity">
    <reaction evidence="5">
        <text>an L-alpha-D-Hep-(1-&gt;5)-[alpha-Kdo-(2-&gt;4)]-alpha-Kdo-(2-&gt;6)-lipid A + ADP-L-glycero-beta-D-manno-heptose = an L-alpha-D-Hep-(1-&gt;3)-L-alpha-D-Hep-(1-&gt;5)-[alpha-Kdo-(2-&gt;4)]-alpha-Kdo-(2-&gt;6)-lipid A + ADP + H(+)</text>
        <dbReference type="Rhea" id="RHEA:74071"/>
        <dbReference type="ChEBI" id="CHEBI:15378"/>
        <dbReference type="ChEBI" id="CHEBI:61506"/>
        <dbReference type="ChEBI" id="CHEBI:193068"/>
        <dbReference type="ChEBI" id="CHEBI:193069"/>
        <dbReference type="ChEBI" id="CHEBI:456216"/>
        <dbReference type="EC" id="2.4.99.24"/>
    </reaction>
</comment>
<dbReference type="InterPro" id="IPR051199">
    <property type="entry name" value="LPS_LOS_Heptosyltrfase"/>
</dbReference>
<keyword evidence="7" id="KW-1185">Reference proteome</keyword>
<dbReference type="InterPro" id="IPR011910">
    <property type="entry name" value="RfaF"/>
</dbReference>
<evidence type="ECO:0000313" key="7">
    <source>
        <dbReference type="Proteomes" id="UP000253250"/>
    </source>
</evidence>
<dbReference type="GO" id="GO:0008713">
    <property type="term" value="F:ADP-heptose-lipopolysaccharide heptosyltransferase activity"/>
    <property type="evidence" value="ECO:0007669"/>
    <property type="project" value="UniProtKB-EC"/>
</dbReference>
<dbReference type="NCBIfam" id="TIGR02195">
    <property type="entry name" value="heptsyl_trn_II"/>
    <property type="match status" value="1"/>
</dbReference>
<dbReference type="PANTHER" id="PTHR30160:SF7">
    <property type="entry name" value="ADP-HEPTOSE--LPS HEPTOSYLTRANSFERASE 2"/>
    <property type="match status" value="1"/>
</dbReference>
<reference evidence="6 7" key="1">
    <citation type="submission" date="2018-02" db="EMBL/GenBank/DDBJ databases">
        <title>Insights into the biology of acidophilic members of the Acidiferrobacteraceae family derived from comparative genomic analyses.</title>
        <authorList>
            <person name="Issotta F."/>
            <person name="Thyssen C."/>
            <person name="Mena C."/>
            <person name="Moya A."/>
            <person name="Bellenberg S."/>
            <person name="Sproer C."/>
            <person name="Covarrubias P.C."/>
            <person name="Sand W."/>
            <person name="Quatrini R."/>
            <person name="Vera M."/>
        </authorList>
    </citation>
    <scope>NUCLEOTIDE SEQUENCE [LARGE SCALE GENOMIC DNA]</scope>
    <source>
        <strain evidence="7">m-1</strain>
    </source>
</reference>
<comment type="similarity">
    <text evidence="3">Belongs to the glycosyltransferase 9 family.</text>
</comment>
<evidence type="ECO:0000256" key="5">
    <source>
        <dbReference type="ARBA" id="ARBA00047503"/>
    </source>
</evidence>
<dbReference type="CDD" id="cd03789">
    <property type="entry name" value="GT9_LPS_heptosyltransferase"/>
    <property type="match status" value="1"/>
</dbReference>
<dbReference type="PANTHER" id="PTHR30160">
    <property type="entry name" value="TETRAACYLDISACCHARIDE 4'-KINASE-RELATED"/>
    <property type="match status" value="1"/>
</dbReference>
<dbReference type="EMBL" id="PSYR01000001">
    <property type="protein sequence ID" value="RCN58286.1"/>
    <property type="molecule type" value="Genomic_DNA"/>
</dbReference>
<dbReference type="FunFam" id="3.40.50.2000:FF:000023">
    <property type="entry name" value="ADP-heptose--LPS heptosyltransferase II"/>
    <property type="match status" value="1"/>
</dbReference>
<dbReference type="InterPro" id="IPR002201">
    <property type="entry name" value="Glyco_trans_9"/>
</dbReference>
<comment type="caution">
    <text evidence="6">The sequence shown here is derived from an EMBL/GenBank/DDBJ whole genome shotgun (WGS) entry which is preliminary data.</text>
</comment>
<proteinExistence type="inferred from homology"/>
<accession>A0A368HG11</accession>
<dbReference type="Gene3D" id="3.40.50.2000">
    <property type="entry name" value="Glycogen Phosphorylase B"/>
    <property type="match status" value="2"/>
</dbReference>
<dbReference type="EC" id="2.4.99.24" evidence="4"/>
<gene>
    <name evidence="6" type="primary">waaF</name>
    <name evidence="6" type="ORF">C4900_00330</name>
</gene>
<protein>
    <recommendedName>
        <fullName evidence="4">lipopolysaccharide heptosyltransferase II</fullName>
        <ecNumber evidence="4">2.4.99.24</ecNumber>
    </recommendedName>
</protein>
<name>A0A368HG11_9GAMM</name>
<evidence type="ECO:0000256" key="1">
    <source>
        <dbReference type="ARBA" id="ARBA00022676"/>
    </source>
</evidence>
<dbReference type="Proteomes" id="UP000253250">
    <property type="component" value="Unassembled WGS sequence"/>
</dbReference>
<dbReference type="GO" id="GO:0009244">
    <property type="term" value="P:lipopolysaccharide core region biosynthetic process"/>
    <property type="evidence" value="ECO:0007669"/>
    <property type="project" value="TreeGrafter"/>
</dbReference>
<dbReference type="RefSeq" id="WP_114282103.1">
    <property type="nucleotide sequence ID" value="NZ_PSYR01000001.1"/>
</dbReference>
<dbReference type="Pfam" id="PF01075">
    <property type="entry name" value="Glyco_transf_9"/>
    <property type="match status" value="1"/>
</dbReference>